<name>A0ABT3Y5N5_9FLAO</name>
<organism evidence="2 3">
    <name type="scientific">Chryseobacterium luquanense</name>
    <dbReference type="NCBI Taxonomy" id="2983766"/>
    <lineage>
        <taxon>Bacteria</taxon>
        <taxon>Pseudomonadati</taxon>
        <taxon>Bacteroidota</taxon>
        <taxon>Flavobacteriia</taxon>
        <taxon>Flavobacteriales</taxon>
        <taxon>Weeksellaceae</taxon>
        <taxon>Chryseobacterium group</taxon>
        <taxon>Chryseobacterium</taxon>
    </lineage>
</organism>
<keyword evidence="1" id="KW-0732">Signal</keyword>
<evidence type="ECO:0000313" key="2">
    <source>
        <dbReference type="EMBL" id="MCX8533404.1"/>
    </source>
</evidence>
<accession>A0ABT3Y5N5</accession>
<keyword evidence="3" id="KW-1185">Reference proteome</keyword>
<dbReference type="Proteomes" id="UP001070176">
    <property type="component" value="Unassembled WGS sequence"/>
</dbReference>
<dbReference type="EMBL" id="JAOVZV010000015">
    <property type="protein sequence ID" value="MCX8533404.1"/>
    <property type="molecule type" value="Genomic_DNA"/>
</dbReference>
<gene>
    <name evidence="2" type="ORF">OEA66_13710</name>
</gene>
<proteinExistence type="predicted"/>
<sequence>MKKIFLVALFATASIARANDLKMEKNSEVKIEAKEDIKKLKSQKCYTYGIVAWCKPNEMVIDTVCYDTEVSGSYEQSRACQRENTDLYNIFMCKTRDYAGAYISIY</sequence>
<reference evidence="2" key="1">
    <citation type="submission" date="2022-10" db="EMBL/GenBank/DDBJ databases">
        <title>Chryseobacterium sp. nov., a novel bacterial species.</title>
        <authorList>
            <person name="Cao Y."/>
        </authorList>
    </citation>
    <scope>NUCLEOTIDE SEQUENCE</scope>
    <source>
        <strain evidence="2">KC 927</strain>
    </source>
</reference>
<evidence type="ECO:0000313" key="3">
    <source>
        <dbReference type="Proteomes" id="UP001070176"/>
    </source>
</evidence>
<dbReference type="RefSeq" id="WP_267281900.1">
    <property type="nucleotide sequence ID" value="NZ_JAOVZV010000015.1"/>
</dbReference>
<feature type="signal peptide" evidence="1">
    <location>
        <begin position="1"/>
        <end position="18"/>
    </location>
</feature>
<protein>
    <submittedName>
        <fullName evidence="2">Uncharacterized protein</fullName>
    </submittedName>
</protein>
<feature type="chain" id="PRO_5045642818" evidence="1">
    <location>
        <begin position="19"/>
        <end position="106"/>
    </location>
</feature>
<comment type="caution">
    <text evidence="2">The sequence shown here is derived from an EMBL/GenBank/DDBJ whole genome shotgun (WGS) entry which is preliminary data.</text>
</comment>
<evidence type="ECO:0000256" key="1">
    <source>
        <dbReference type="SAM" id="SignalP"/>
    </source>
</evidence>